<dbReference type="InterPro" id="IPR022761">
    <property type="entry name" value="Fumarate_lyase_N"/>
</dbReference>
<dbReference type="Pfam" id="PF00206">
    <property type="entry name" value="Lyase_1"/>
    <property type="match status" value="1"/>
</dbReference>
<evidence type="ECO:0000256" key="1">
    <source>
        <dbReference type="ARBA" id="ARBA00009084"/>
    </source>
</evidence>
<sequence length="302" mass="31994">AATVNMIYGLDQEIGKTIIKAADEVIEGKLLDHFPLVVWQTGSGTQTNMNVNEVVANRAIEILGGQLGSKNPVHPNDHVNMSQSSNDTFPTAMHISASIEINNKLIPALKNLRDALAEKSEAFANIVKIGRTHLQDATPLTLGNEFSGYAQQLTFGIERIQGTLPRIYYLAQGGTAVGTGLNTKPGFDVKVADEIAKITGLPFKTAPNKFEALAAHDAIVEVSGALNTVAVSLMKIANDIRFLGSGPRCGFGELSLPENEPGSSIMPGKVNPTQCEAMTMVAAQVMGNNTAISIAGSNGHFE</sequence>
<proteinExistence type="inferred from homology"/>
<feature type="domain" description="Fumarate lyase N-terminal" evidence="4">
    <location>
        <begin position="1"/>
        <end position="287"/>
    </location>
</feature>
<dbReference type="InterPro" id="IPR000362">
    <property type="entry name" value="Fumarate_lyase_fam"/>
</dbReference>
<name>A0A9N9IV33_9GLOM</name>
<dbReference type="GO" id="GO:0006099">
    <property type="term" value="P:tricarboxylic acid cycle"/>
    <property type="evidence" value="ECO:0007669"/>
    <property type="project" value="TreeGrafter"/>
</dbReference>
<dbReference type="Gene3D" id="1.10.275.10">
    <property type="entry name" value="Fumarase/aspartase (N-terminal domain)"/>
    <property type="match status" value="1"/>
</dbReference>
<evidence type="ECO:0000256" key="3">
    <source>
        <dbReference type="ARBA" id="ARBA00023239"/>
    </source>
</evidence>
<dbReference type="InterPro" id="IPR020557">
    <property type="entry name" value="Fumarate_lyase_CS"/>
</dbReference>
<organism evidence="5 6">
    <name type="scientific">Acaulospora morrowiae</name>
    <dbReference type="NCBI Taxonomy" id="94023"/>
    <lineage>
        <taxon>Eukaryota</taxon>
        <taxon>Fungi</taxon>
        <taxon>Fungi incertae sedis</taxon>
        <taxon>Mucoromycota</taxon>
        <taxon>Glomeromycotina</taxon>
        <taxon>Glomeromycetes</taxon>
        <taxon>Diversisporales</taxon>
        <taxon>Acaulosporaceae</taxon>
        <taxon>Acaulospora</taxon>
    </lineage>
</organism>
<dbReference type="EC" id="4.2.1.2" evidence="2"/>
<dbReference type="OrthoDB" id="1738025at2759"/>
<dbReference type="Gene3D" id="1.20.200.10">
    <property type="entry name" value="Fumarase/aspartase (Central domain)"/>
    <property type="match status" value="1"/>
</dbReference>
<dbReference type="EMBL" id="CAJVPV010035515">
    <property type="protein sequence ID" value="CAG8751083.1"/>
    <property type="molecule type" value="Genomic_DNA"/>
</dbReference>
<gene>
    <name evidence="5" type="ORF">AMORRO_LOCUS15349</name>
</gene>
<reference evidence="5" key="1">
    <citation type="submission" date="2021-06" db="EMBL/GenBank/DDBJ databases">
        <authorList>
            <person name="Kallberg Y."/>
            <person name="Tangrot J."/>
            <person name="Rosling A."/>
        </authorList>
    </citation>
    <scope>NUCLEOTIDE SEQUENCE</scope>
    <source>
        <strain evidence="5">CL551</strain>
    </source>
</reference>
<evidence type="ECO:0000256" key="2">
    <source>
        <dbReference type="ARBA" id="ARBA00012921"/>
    </source>
</evidence>
<keyword evidence="3" id="KW-0456">Lyase</keyword>
<dbReference type="InterPro" id="IPR024083">
    <property type="entry name" value="Fumarase/histidase_N"/>
</dbReference>
<dbReference type="AlphaFoldDB" id="A0A9N9IV33"/>
<feature type="non-terminal residue" evidence="5">
    <location>
        <position position="1"/>
    </location>
</feature>
<dbReference type="GO" id="GO:0005739">
    <property type="term" value="C:mitochondrion"/>
    <property type="evidence" value="ECO:0007669"/>
    <property type="project" value="TreeGrafter"/>
</dbReference>
<dbReference type="GO" id="GO:0006106">
    <property type="term" value="P:fumarate metabolic process"/>
    <property type="evidence" value="ECO:0007669"/>
    <property type="project" value="InterPro"/>
</dbReference>
<dbReference type="PROSITE" id="PS00163">
    <property type="entry name" value="FUMARATE_LYASES"/>
    <property type="match status" value="1"/>
</dbReference>
<dbReference type="InterPro" id="IPR005677">
    <property type="entry name" value="Fum_hydII"/>
</dbReference>
<comment type="similarity">
    <text evidence="1">Belongs to the class-II fumarase/aspartase family. Fumarase subfamily.</text>
</comment>
<dbReference type="PANTHER" id="PTHR11444:SF1">
    <property type="entry name" value="FUMARATE HYDRATASE, MITOCHONDRIAL"/>
    <property type="match status" value="1"/>
</dbReference>
<dbReference type="GO" id="GO:0006108">
    <property type="term" value="P:malate metabolic process"/>
    <property type="evidence" value="ECO:0007669"/>
    <property type="project" value="TreeGrafter"/>
</dbReference>
<evidence type="ECO:0000259" key="4">
    <source>
        <dbReference type="Pfam" id="PF00206"/>
    </source>
</evidence>
<dbReference type="FunFam" id="1.20.200.10:FF:000001">
    <property type="entry name" value="Fumarate hydratase, mitochondrial"/>
    <property type="match status" value="1"/>
</dbReference>
<protein>
    <recommendedName>
        <fullName evidence="2">fumarate hydratase</fullName>
        <ecNumber evidence="2">4.2.1.2</ecNumber>
    </recommendedName>
</protein>
<comment type="caution">
    <text evidence="5">The sequence shown here is derived from an EMBL/GenBank/DDBJ whole genome shotgun (WGS) entry which is preliminary data.</text>
</comment>
<accession>A0A9N9IV33</accession>
<dbReference type="InterPro" id="IPR008948">
    <property type="entry name" value="L-Aspartase-like"/>
</dbReference>
<evidence type="ECO:0000313" key="5">
    <source>
        <dbReference type="EMBL" id="CAG8751083.1"/>
    </source>
</evidence>
<dbReference type="PANTHER" id="PTHR11444">
    <property type="entry name" value="ASPARTATEAMMONIA/ARGININOSUCCINATE/ADENYLOSUCCINATE LYASE"/>
    <property type="match status" value="1"/>
</dbReference>
<feature type="non-terminal residue" evidence="5">
    <location>
        <position position="302"/>
    </location>
</feature>
<dbReference type="SUPFAM" id="SSF48557">
    <property type="entry name" value="L-aspartase-like"/>
    <property type="match status" value="1"/>
</dbReference>
<dbReference type="GO" id="GO:0004333">
    <property type="term" value="F:fumarate hydratase activity"/>
    <property type="evidence" value="ECO:0007669"/>
    <property type="project" value="UniProtKB-EC"/>
</dbReference>
<evidence type="ECO:0000313" key="6">
    <source>
        <dbReference type="Proteomes" id="UP000789342"/>
    </source>
</evidence>
<keyword evidence="6" id="KW-1185">Reference proteome</keyword>
<dbReference type="PRINTS" id="PR00149">
    <property type="entry name" value="FUMRATELYASE"/>
</dbReference>
<dbReference type="Proteomes" id="UP000789342">
    <property type="component" value="Unassembled WGS sequence"/>
</dbReference>
<dbReference type="PRINTS" id="PR00145">
    <property type="entry name" value="ARGSUCLYASE"/>
</dbReference>